<feature type="transmembrane region" description="Helical" evidence="7">
    <location>
        <begin position="106"/>
        <end position="125"/>
    </location>
</feature>
<sequence>MLFILCLLILLSYISLKKNNEKIFPSFFILIISHIPLSFVLWRLFDRALLNWPAIVYAPMSYPENTLLCILAAVIIYSLLQLYLFATNKGYIVRSNYFNKRQWFTFIFLLIFIFTGSLAYTSSYWTMHDMGNVRFDQIVYIMSQPLQGTDPEKIREFVARPLFIAFVFTASSILVIYFLATHQFILRKNQPIKKKKVLSPVFLFLGVLLFSSGLSLGIREIGYADMKAYYFEDTKIYDQYYVDPAKVKLQFPEKKRNLVYIFLESMESSYADKSVGGIEDKNLIPHLTDLALKEGKQFSNAESGKLGGMMQIPGANQTASSMVAQTSGAPLRASNGVLDINNYGMQEPDSFFPGVYSLGEVLEKENYNQVLLMGSKAGFAGRRAYFNQHGNYGIRDYYWAKNQGLIPEDYYEWWGYEDDKLFDFAQDSLTELADKKEPFNFTMLTADTHFEDGYATDQTPNLFNDQYSNVIHDSDKKIGEFLQWMKKQPFYDNTTVVLVGDHLTMDKDFFEDVDANYPNYQRSVYNVFLNTDKTSAKDNQRLFSAVDMYPSTLASLGVKIPGERLGLGVNLFSDKQTLMEKMGYKKFEQEMTKRSDYYDKNLMQGSDYDVERKKDQE</sequence>
<evidence type="ECO:0000313" key="9">
    <source>
        <dbReference type="EMBL" id="GAA3015281.1"/>
    </source>
</evidence>
<comment type="caution">
    <text evidence="9">The sequence shown here is derived from an EMBL/GenBank/DDBJ whole genome shotgun (WGS) entry which is preliminary data.</text>
</comment>
<feature type="transmembrane region" description="Helical" evidence="7">
    <location>
        <begin position="66"/>
        <end position="86"/>
    </location>
</feature>
<dbReference type="InterPro" id="IPR050448">
    <property type="entry name" value="OpgB/LTA_synthase_biosynth"/>
</dbReference>
<dbReference type="EMBL" id="BAAAXQ010000027">
    <property type="protein sequence ID" value="GAA3015281.1"/>
    <property type="molecule type" value="Genomic_DNA"/>
</dbReference>
<keyword evidence="6 7" id="KW-0472">Membrane</keyword>
<proteinExistence type="predicted"/>
<evidence type="ECO:0000313" key="10">
    <source>
        <dbReference type="Proteomes" id="UP001501577"/>
    </source>
</evidence>
<comment type="pathway">
    <text evidence="2">Cell wall biogenesis; lipoteichoic acid biosynthesis.</text>
</comment>
<evidence type="ECO:0000256" key="3">
    <source>
        <dbReference type="ARBA" id="ARBA00022475"/>
    </source>
</evidence>
<dbReference type="Pfam" id="PF00884">
    <property type="entry name" value="Sulfatase"/>
    <property type="match status" value="1"/>
</dbReference>
<dbReference type="InterPro" id="IPR000917">
    <property type="entry name" value="Sulfatase_N"/>
</dbReference>
<evidence type="ECO:0000256" key="7">
    <source>
        <dbReference type="SAM" id="Phobius"/>
    </source>
</evidence>
<dbReference type="PANTHER" id="PTHR47371:SF3">
    <property type="entry name" value="PHOSPHOGLYCEROL TRANSFERASE I"/>
    <property type="match status" value="1"/>
</dbReference>
<dbReference type="Proteomes" id="UP001501577">
    <property type="component" value="Unassembled WGS sequence"/>
</dbReference>
<comment type="subcellular location">
    <subcellularLocation>
        <location evidence="1">Cell membrane</location>
        <topology evidence="1">Multi-pass membrane protein</topology>
    </subcellularLocation>
</comment>
<evidence type="ECO:0000256" key="4">
    <source>
        <dbReference type="ARBA" id="ARBA00022692"/>
    </source>
</evidence>
<evidence type="ECO:0000256" key="5">
    <source>
        <dbReference type="ARBA" id="ARBA00022989"/>
    </source>
</evidence>
<feature type="domain" description="Sulfatase N-terminal" evidence="8">
    <location>
        <begin position="256"/>
        <end position="557"/>
    </location>
</feature>
<dbReference type="PANTHER" id="PTHR47371">
    <property type="entry name" value="LIPOTEICHOIC ACID SYNTHASE"/>
    <property type="match status" value="1"/>
</dbReference>
<protein>
    <submittedName>
        <fullName evidence="9">LTA synthase family protein</fullName>
    </submittedName>
</protein>
<feature type="transmembrane region" description="Helical" evidence="7">
    <location>
        <begin position="162"/>
        <end position="185"/>
    </location>
</feature>
<organism evidence="9 10">
    <name type="scientific">Tetragenococcus solitarius</name>
    <dbReference type="NCBI Taxonomy" id="71453"/>
    <lineage>
        <taxon>Bacteria</taxon>
        <taxon>Bacillati</taxon>
        <taxon>Bacillota</taxon>
        <taxon>Bacilli</taxon>
        <taxon>Lactobacillales</taxon>
        <taxon>Enterococcaceae</taxon>
        <taxon>Tetragenococcus</taxon>
    </lineage>
</organism>
<feature type="transmembrane region" description="Helical" evidence="7">
    <location>
        <begin position="27"/>
        <end position="45"/>
    </location>
</feature>
<dbReference type="Gene3D" id="3.40.720.10">
    <property type="entry name" value="Alkaline Phosphatase, subunit A"/>
    <property type="match status" value="1"/>
</dbReference>
<name>A0ABN3Y2M7_9ENTE</name>
<dbReference type="CDD" id="cd16015">
    <property type="entry name" value="LTA_synthase"/>
    <property type="match status" value="1"/>
</dbReference>
<feature type="transmembrane region" description="Helical" evidence="7">
    <location>
        <begin position="197"/>
        <end position="218"/>
    </location>
</feature>
<dbReference type="SUPFAM" id="SSF53649">
    <property type="entry name" value="Alkaline phosphatase-like"/>
    <property type="match status" value="1"/>
</dbReference>
<keyword evidence="5 7" id="KW-1133">Transmembrane helix</keyword>
<keyword evidence="4 7" id="KW-0812">Transmembrane</keyword>
<reference evidence="9 10" key="1">
    <citation type="journal article" date="2019" name="Int. J. Syst. Evol. Microbiol.">
        <title>The Global Catalogue of Microorganisms (GCM) 10K type strain sequencing project: providing services to taxonomists for standard genome sequencing and annotation.</title>
        <authorList>
            <consortium name="The Broad Institute Genomics Platform"/>
            <consortium name="The Broad Institute Genome Sequencing Center for Infectious Disease"/>
            <person name="Wu L."/>
            <person name="Ma J."/>
        </authorList>
    </citation>
    <scope>NUCLEOTIDE SEQUENCE [LARGE SCALE GENOMIC DNA]</scope>
    <source>
        <strain evidence="9 10">JCM 8736</strain>
    </source>
</reference>
<evidence type="ECO:0000256" key="2">
    <source>
        <dbReference type="ARBA" id="ARBA00004936"/>
    </source>
</evidence>
<gene>
    <name evidence="9" type="ORF">GCM10019998_09290</name>
</gene>
<keyword evidence="3" id="KW-1003">Cell membrane</keyword>
<dbReference type="InterPro" id="IPR017850">
    <property type="entry name" value="Alkaline_phosphatase_core_sf"/>
</dbReference>
<evidence type="ECO:0000259" key="8">
    <source>
        <dbReference type="Pfam" id="PF00884"/>
    </source>
</evidence>
<dbReference type="RefSeq" id="WP_068710400.1">
    <property type="nucleotide sequence ID" value="NZ_BAAAXQ010000027.1"/>
</dbReference>
<accession>A0ABN3Y2M7</accession>
<keyword evidence="10" id="KW-1185">Reference proteome</keyword>
<evidence type="ECO:0000256" key="1">
    <source>
        <dbReference type="ARBA" id="ARBA00004651"/>
    </source>
</evidence>
<evidence type="ECO:0000256" key="6">
    <source>
        <dbReference type="ARBA" id="ARBA00023136"/>
    </source>
</evidence>